<proteinExistence type="predicted"/>
<reference evidence="1" key="2">
    <citation type="submission" date="2015-03" db="EMBL/GenBank/DDBJ databases">
        <authorList>
            <person name="Chow C.-E.T."/>
            <person name="Winget D.M."/>
            <person name="White R.A.III."/>
            <person name="Hallam S.J."/>
            <person name="Suttle C.A."/>
        </authorList>
    </citation>
    <scope>NUCLEOTIDE SEQUENCE</scope>
    <source>
        <strain evidence="1">H4084949</strain>
    </source>
</reference>
<name>A0A0F7L6Y5_9VIRU</name>
<protein>
    <submittedName>
        <fullName evidence="1">Uncharacterized protein</fullName>
    </submittedName>
</protein>
<accession>A0A0F7L6Y5</accession>
<sequence>MTARTTTILNNLKAILATVINGNSVSNLSESHTYVNTLSGAEQVSRIVDLKKVSGDRPVVRIARGFVRTTRDGANIGGSVIKTLEITVAAVTQSIGSAASPEAREDAAIELEADLMAAIMSDQGLENGGARVIDLLEIESVAVDGAQEFQNKGLVVINIQAGWHSRIGV</sequence>
<evidence type="ECO:0000313" key="1">
    <source>
        <dbReference type="EMBL" id="AKH47328.1"/>
    </source>
</evidence>
<reference evidence="1" key="1">
    <citation type="journal article" date="2015" name="Front. Microbiol.">
        <title>Combining genomic sequencing methods to explore viral diversity and reveal potential virus-host interactions.</title>
        <authorList>
            <person name="Chow C.E."/>
            <person name="Winget D.M."/>
            <person name="White R.A.III."/>
            <person name="Hallam S.J."/>
            <person name="Suttle C.A."/>
        </authorList>
    </citation>
    <scope>NUCLEOTIDE SEQUENCE</scope>
    <source>
        <strain evidence="1">H4084949</strain>
    </source>
</reference>
<dbReference type="EMBL" id="KR029591">
    <property type="protein sequence ID" value="AKH47328.1"/>
    <property type="molecule type" value="Genomic_DNA"/>
</dbReference>
<organism evidence="1">
    <name type="scientific">uncultured marine virus</name>
    <dbReference type="NCBI Taxonomy" id="186617"/>
    <lineage>
        <taxon>Viruses</taxon>
        <taxon>environmental samples</taxon>
    </lineage>
</organism>